<feature type="transmembrane region" description="Helical" evidence="7">
    <location>
        <begin position="6"/>
        <end position="27"/>
    </location>
</feature>
<dbReference type="PANTHER" id="PTHR31272">
    <property type="entry name" value="CYTOCHROME C-TYPE BIOGENESIS PROTEIN HI_1454-RELATED"/>
    <property type="match status" value="1"/>
</dbReference>
<dbReference type="InterPro" id="IPR003834">
    <property type="entry name" value="Cyt_c_assmbl_TM_dom"/>
</dbReference>
<dbReference type="RefSeq" id="WP_101460090.1">
    <property type="nucleotide sequence ID" value="NZ_CP025408.1"/>
</dbReference>
<evidence type="ECO:0000256" key="6">
    <source>
        <dbReference type="ARBA" id="ARBA00023136"/>
    </source>
</evidence>
<reference evidence="9 10" key="1">
    <citation type="submission" date="2017-12" db="EMBL/GenBank/DDBJ databases">
        <authorList>
            <person name="Hurst M.R.H."/>
        </authorList>
    </citation>
    <scope>NUCLEOTIDE SEQUENCE [LARGE SCALE GENOMIC DNA]</scope>
    <source>
        <strain evidence="9 10">BM15</strain>
    </source>
</reference>
<comment type="subcellular location">
    <subcellularLocation>
        <location evidence="1">Membrane</location>
        <topology evidence="1">Multi-pass membrane protein</topology>
    </subcellularLocation>
</comment>
<evidence type="ECO:0000256" key="2">
    <source>
        <dbReference type="ARBA" id="ARBA00006143"/>
    </source>
</evidence>
<dbReference type="GO" id="GO:0016020">
    <property type="term" value="C:membrane"/>
    <property type="evidence" value="ECO:0007669"/>
    <property type="project" value="UniProtKB-SubCell"/>
</dbReference>
<dbReference type="Pfam" id="PF02683">
    <property type="entry name" value="DsbD_TM"/>
    <property type="match status" value="1"/>
</dbReference>
<evidence type="ECO:0000256" key="4">
    <source>
        <dbReference type="ARBA" id="ARBA00022748"/>
    </source>
</evidence>
<feature type="transmembrane region" description="Helical" evidence="7">
    <location>
        <begin position="152"/>
        <end position="177"/>
    </location>
</feature>
<name>A0A2K9EEN4_9RHOB</name>
<dbReference type="EMBL" id="CP025408">
    <property type="protein sequence ID" value="AUH33420.1"/>
    <property type="molecule type" value="Genomic_DNA"/>
</dbReference>
<keyword evidence="4" id="KW-0201">Cytochrome c-type biogenesis</keyword>
<evidence type="ECO:0000256" key="1">
    <source>
        <dbReference type="ARBA" id="ARBA00004141"/>
    </source>
</evidence>
<evidence type="ECO:0000313" key="10">
    <source>
        <dbReference type="Proteomes" id="UP000233742"/>
    </source>
</evidence>
<dbReference type="KEGG" id="paro:CUV01_08470"/>
<dbReference type="AlphaFoldDB" id="A0A2K9EEN4"/>
<evidence type="ECO:0000256" key="7">
    <source>
        <dbReference type="SAM" id="Phobius"/>
    </source>
</evidence>
<proteinExistence type="inferred from homology"/>
<dbReference type="GO" id="GO:0017004">
    <property type="term" value="P:cytochrome complex assembly"/>
    <property type="evidence" value="ECO:0007669"/>
    <property type="project" value="UniProtKB-KW"/>
</dbReference>
<evidence type="ECO:0000313" key="9">
    <source>
        <dbReference type="EMBL" id="AUH33420.1"/>
    </source>
</evidence>
<evidence type="ECO:0000256" key="5">
    <source>
        <dbReference type="ARBA" id="ARBA00022989"/>
    </source>
</evidence>
<feature type="transmembrane region" description="Helical" evidence="7">
    <location>
        <begin position="73"/>
        <end position="94"/>
    </location>
</feature>
<comment type="similarity">
    <text evidence="2">Belongs to the DsbD family.</text>
</comment>
<accession>A0A2K9EEN4</accession>
<keyword evidence="6 7" id="KW-0472">Membrane</keyword>
<sequence length="237" mass="24309">MTLIFAYLAGLLTLINPCVLPVLPIVLASATSQHRLGPVALAAGMSASFVIFGVGVAAFGRAIGLTQDTLTTIAAYGMILFGSALLLPRMGAVFQTATAGLAMRADSRIDQTQSAGLAGQAAGGALLGAAWSPCIGPTLGGAIALASQGESLIWAATIMLAFAAGVSTIILALAYGARNFLMRNRARAQALAIKARPFLGIVFIAVGIAMLSGVMHWAETWAVENLPIWLQDLSVSI</sequence>
<protein>
    <submittedName>
        <fullName evidence="9">Cytochrome C biogenesis protein CcdA</fullName>
    </submittedName>
</protein>
<evidence type="ECO:0000256" key="3">
    <source>
        <dbReference type="ARBA" id="ARBA00022692"/>
    </source>
</evidence>
<feature type="domain" description="Cytochrome C biogenesis protein transmembrane" evidence="8">
    <location>
        <begin position="3"/>
        <end position="214"/>
    </location>
</feature>
<gene>
    <name evidence="9" type="ORF">CUV01_08470</name>
</gene>
<feature type="transmembrane region" description="Helical" evidence="7">
    <location>
        <begin position="39"/>
        <end position="61"/>
    </location>
</feature>
<evidence type="ECO:0000259" key="8">
    <source>
        <dbReference type="Pfam" id="PF02683"/>
    </source>
</evidence>
<dbReference type="InterPro" id="IPR051790">
    <property type="entry name" value="Cytochrome_c-biogenesis_DsbD"/>
</dbReference>
<dbReference type="OrthoDB" id="9811352at2"/>
<keyword evidence="5 7" id="KW-1133">Transmembrane helix</keyword>
<dbReference type="PANTHER" id="PTHR31272:SF9">
    <property type="entry name" value="BLL1027 PROTEIN"/>
    <property type="match status" value="1"/>
</dbReference>
<organism evidence="9 10">
    <name type="scientific">Paracoccus tegillarcae</name>
    <dbReference type="NCBI Taxonomy" id="1529068"/>
    <lineage>
        <taxon>Bacteria</taxon>
        <taxon>Pseudomonadati</taxon>
        <taxon>Pseudomonadota</taxon>
        <taxon>Alphaproteobacteria</taxon>
        <taxon>Rhodobacterales</taxon>
        <taxon>Paracoccaceae</taxon>
        <taxon>Paracoccus</taxon>
    </lineage>
</organism>
<keyword evidence="3 7" id="KW-0812">Transmembrane</keyword>
<feature type="transmembrane region" description="Helical" evidence="7">
    <location>
        <begin position="198"/>
        <end position="218"/>
    </location>
</feature>
<keyword evidence="10" id="KW-1185">Reference proteome</keyword>
<dbReference type="Proteomes" id="UP000233742">
    <property type="component" value="Chromosome"/>
</dbReference>